<comment type="similarity">
    <text evidence="1">Belongs to the LysR transcriptional regulatory family.</text>
</comment>
<keyword evidence="2" id="KW-0805">Transcription regulation</keyword>
<comment type="caution">
    <text evidence="6">The sequence shown here is derived from an EMBL/GenBank/DDBJ whole genome shotgun (WGS) entry which is preliminary data.</text>
</comment>
<evidence type="ECO:0000259" key="5">
    <source>
        <dbReference type="PROSITE" id="PS50931"/>
    </source>
</evidence>
<dbReference type="PRINTS" id="PR00039">
    <property type="entry name" value="HTHLYSR"/>
</dbReference>
<reference evidence="6 7" key="1">
    <citation type="journal article" date="2021" name="Int. J. Syst. Evol. Microbiol.">
        <title>Steroidobacter gossypii sp. nov., isolated from soil of cotton cropping field.</title>
        <authorList>
            <person name="Huang R."/>
            <person name="Yang S."/>
            <person name="Zhen C."/>
            <person name="Liu W."/>
        </authorList>
    </citation>
    <scope>NUCLEOTIDE SEQUENCE [LARGE SCALE GENOMIC DNA]</scope>
    <source>
        <strain evidence="6 7">S1-65</strain>
    </source>
</reference>
<dbReference type="PANTHER" id="PTHR30419">
    <property type="entry name" value="HTH-TYPE TRANSCRIPTIONAL REGULATOR YBHD"/>
    <property type="match status" value="1"/>
</dbReference>
<dbReference type="Gene3D" id="1.10.10.10">
    <property type="entry name" value="Winged helix-like DNA-binding domain superfamily/Winged helix DNA-binding domain"/>
    <property type="match status" value="1"/>
</dbReference>
<keyword evidence="7" id="KW-1185">Reference proteome</keyword>
<proteinExistence type="inferred from homology"/>
<sequence>MDTSIQTRQLLYFVEASRSGSLLKAAQRLDVTQPAITSAILKLEATLGAKLLDRSRQGVTLTAYGRVFIQHAVKVLSELNVGLARVQATRNAEFGHVNVGVLPITASPLLPLALASFKRTHPRVVVTVVPSHNDNLLPALRLGELDFVIGYAGTSEQMAELDHRILFNERLVIVVRKGHPLTSKRSPRRSELLDYPWFIAHPYREFRDPVSALFAGQKVPFPTNFIEGNYHIANEFLRESTAIAVLPHNLVARDLAAGDLVEINTREPLGSCAVHISRRDRDDLASPARALIREIDMTATQLQTRGAVLPVDVD</sequence>
<dbReference type="Gene3D" id="3.40.190.10">
    <property type="entry name" value="Periplasmic binding protein-like II"/>
    <property type="match status" value="2"/>
</dbReference>
<evidence type="ECO:0000256" key="4">
    <source>
        <dbReference type="ARBA" id="ARBA00023163"/>
    </source>
</evidence>
<dbReference type="SUPFAM" id="SSF53850">
    <property type="entry name" value="Periplasmic binding protein-like II"/>
    <property type="match status" value="1"/>
</dbReference>
<dbReference type="InterPro" id="IPR000847">
    <property type="entry name" value="LysR_HTH_N"/>
</dbReference>
<gene>
    <name evidence="6" type="ORF">JM946_09135</name>
</gene>
<keyword evidence="3" id="KW-0238">DNA-binding</keyword>
<evidence type="ECO:0000313" key="6">
    <source>
        <dbReference type="EMBL" id="MBM0104912.1"/>
    </source>
</evidence>
<evidence type="ECO:0000256" key="1">
    <source>
        <dbReference type="ARBA" id="ARBA00009437"/>
    </source>
</evidence>
<organism evidence="6 7">
    <name type="scientific">Steroidobacter gossypii</name>
    <dbReference type="NCBI Taxonomy" id="2805490"/>
    <lineage>
        <taxon>Bacteria</taxon>
        <taxon>Pseudomonadati</taxon>
        <taxon>Pseudomonadota</taxon>
        <taxon>Gammaproteobacteria</taxon>
        <taxon>Steroidobacterales</taxon>
        <taxon>Steroidobacteraceae</taxon>
        <taxon>Steroidobacter</taxon>
    </lineage>
</organism>
<evidence type="ECO:0000256" key="3">
    <source>
        <dbReference type="ARBA" id="ARBA00023125"/>
    </source>
</evidence>
<dbReference type="EMBL" id="JAEVLS010000002">
    <property type="protein sequence ID" value="MBM0104912.1"/>
    <property type="molecule type" value="Genomic_DNA"/>
</dbReference>
<dbReference type="InterPro" id="IPR036388">
    <property type="entry name" value="WH-like_DNA-bd_sf"/>
</dbReference>
<dbReference type="Pfam" id="PF03466">
    <property type="entry name" value="LysR_substrate"/>
    <property type="match status" value="1"/>
</dbReference>
<dbReference type="PROSITE" id="PS50931">
    <property type="entry name" value="HTH_LYSR"/>
    <property type="match status" value="1"/>
</dbReference>
<dbReference type="InterPro" id="IPR050950">
    <property type="entry name" value="HTH-type_LysR_regulators"/>
</dbReference>
<dbReference type="RefSeq" id="WP_203166981.1">
    <property type="nucleotide sequence ID" value="NZ_JAEVLS010000002.1"/>
</dbReference>
<evidence type="ECO:0000256" key="2">
    <source>
        <dbReference type="ARBA" id="ARBA00023015"/>
    </source>
</evidence>
<accession>A0ABS1WVC9</accession>
<dbReference type="PANTHER" id="PTHR30419:SF8">
    <property type="entry name" value="NITROGEN ASSIMILATION TRANSCRIPTIONAL ACTIVATOR-RELATED"/>
    <property type="match status" value="1"/>
</dbReference>
<dbReference type="Proteomes" id="UP000661077">
    <property type="component" value="Unassembled WGS sequence"/>
</dbReference>
<feature type="domain" description="HTH lysR-type" evidence="5">
    <location>
        <begin position="5"/>
        <end position="62"/>
    </location>
</feature>
<dbReference type="InterPro" id="IPR036390">
    <property type="entry name" value="WH_DNA-bd_sf"/>
</dbReference>
<protein>
    <submittedName>
        <fullName evidence="6">LysR family transcriptional regulator</fullName>
    </submittedName>
</protein>
<dbReference type="Pfam" id="PF00126">
    <property type="entry name" value="HTH_1"/>
    <property type="match status" value="1"/>
</dbReference>
<dbReference type="SUPFAM" id="SSF46785">
    <property type="entry name" value="Winged helix' DNA-binding domain"/>
    <property type="match status" value="1"/>
</dbReference>
<name>A0ABS1WVC9_9GAMM</name>
<dbReference type="InterPro" id="IPR005119">
    <property type="entry name" value="LysR_subst-bd"/>
</dbReference>
<evidence type="ECO:0000313" key="7">
    <source>
        <dbReference type="Proteomes" id="UP000661077"/>
    </source>
</evidence>
<keyword evidence="4" id="KW-0804">Transcription</keyword>